<keyword evidence="2" id="KW-0732">Signal</keyword>
<proteinExistence type="predicted"/>
<dbReference type="Proteomes" id="UP000198852">
    <property type="component" value="Unassembled WGS sequence"/>
</dbReference>
<dbReference type="PROSITE" id="PS51257">
    <property type="entry name" value="PROKAR_LIPOPROTEIN"/>
    <property type="match status" value="1"/>
</dbReference>
<evidence type="ECO:0000256" key="1">
    <source>
        <dbReference type="SAM" id="MobiDB-lite"/>
    </source>
</evidence>
<dbReference type="SUPFAM" id="SSF89392">
    <property type="entry name" value="Prokaryotic lipoproteins and lipoprotein localization factors"/>
    <property type="match status" value="1"/>
</dbReference>
<evidence type="ECO:0000313" key="4">
    <source>
        <dbReference type="Proteomes" id="UP000198852"/>
    </source>
</evidence>
<organism evidence="3 4">
    <name type="scientific">Saccharopolyspora flava</name>
    <dbReference type="NCBI Taxonomy" id="95161"/>
    <lineage>
        <taxon>Bacteria</taxon>
        <taxon>Bacillati</taxon>
        <taxon>Actinomycetota</taxon>
        <taxon>Actinomycetes</taxon>
        <taxon>Pseudonocardiales</taxon>
        <taxon>Pseudonocardiaceae</taxon>
        <taxon>Saccharopolyspora</taxon>
    </lineage>
</organism>
<accession>A0A1I6URG2</accession>
<sequence>MPRARTRTAVLSAGLALTAALGACTSEPQPHAAVPRAAARPDPRPAAEPLLADTIGKINSTGSAHATMTGSLGIVGQLHADGVVRYRGPQADLALDGKTRNTRTDELAVSIVNSTGYLNTPLARPDANKRWLKISQDGSDFGSKLLSPALDQLHESVDPRATFSGVEAATRIQGTAPDTVDGRPTTRYDLRIRTDQAAEIAPDEQQRERFQQAADDGERELGFQLWLDDQGLPAKFAATTKVAQAGEVSLTSTYRDWGSPVDIPLPPAEQVGVLDGLPPMAQPPR</sequence>
<feature type="region of interest" description="Disordered" evidence="1">
    <location>
        <begin position="27"/>
        <end position="46"/>
    </location>
</feature>
<reference evidence="4" key="1">
    <citation type="submission" date="2016-10" db="EMBL/GenBank/DDBJ databases">
        <authorList>
            <person name="Varghese N."/>
            <person name="Submissions S."/>
        </authorList>
    </citation>
    <scope>NUCLEOTIDE SEQUENCE [LARGE SCALE GENOMIC DNA]</scope>
    <source>
        <strain evidence="4">DSM 44771</strain>
    </source>
</reference>
<dbReference type="Gene3D" id="2.50.20.20">
    <property type="match status" value="1"/>
</dbReference>
<name>A0A1I6URG2_9PSEU</name>
<feature type="region of interest" description="Disordered" evidence="1">
    <location>
        <begin position="266"/>
        <end position="285"/>
    </location>
</feature>
<evidence type="ECO:0000313" key="3">
    <source>
        <dbReference type="EMBL" id="SFT04045.1"/>
    </source>
</evidence>
<protein>
    <recommendedName>
        <fullName evidence="5">Lipoprotein LprG</fullName>
    </recommendedName>
</protein>
<feature type="chain" id="PRO_5011699862" description="Lipoprotein LprG" evidence="2">
    <location>
        <begin position="33"/>
        <end position="285"/>
    </location>
</feature>
<dbReference type="OrthoDB" id="3427828at2"/>
<feature type="signal peptide" evidence="2">
    <location>
        <begin position="1"/>
        <end position="32"/>
    </location>
</feature>
<evidence type="ECO:0008006" key="5">
    <source>
        <dbReference type="Google" id="ProtNLM"/>
    </source>
</evidence>
<dbReference type="STRING" id="95161.SAMN05660874_05209"/>
<dbReference type="RefSeq" id="WP_093423146.1">
    <property type="nucleotide sequence ID" value="NZ_FOZX01000012.1"/>
</dbReference>
<dbReference type="EMBL" id="FOZX01000012">
    <property type="protein sequence ID" value="SFT04045.1"/>
    <property type="molecule type" value="Genomic_DNA"/>
</dbReference>
<dbReference type="InterPro" id="IPR029046">
    <property type="entry name" value="LolA/LolB/LppX"/>
</dbReference>
<gene>
    <name evidence="3" type="ORF">SAMN05660874_05209</name>
</gene>
<dbReference type="AlphaFoldDB" id="A0A1I6URG2"/>
<evidence type="ECO:0000256" key="2">
    <source>
        <dbReference type="SAM" id="SignalP"/>
    </source>
</evidence>
<keyword evidence="4" id="KW-1185">Reference proteome</keyword>
<feature type="compositionally biased region" description="Low complexity" evidence="1">
    <location>
        <begin position="27"/>
        <end position="38"/>
    </location>
</feature>